<comment type="caution">
    <text evidence="1">The sequence shown here is derived from an EMBL/GenBank/DDBJ whole genome shotgun (WGS) entry which is preliminary data.</text>
</comment>
<accession>X1GP28</accession>
<dbReference type="SUPFAM" id="SSF53756">
    <property type="entry name" value="UDP-Glycosyltransferase/glycogen phosphorylase"/>
    <property type="match status" value="1"/>
</dbReference>
<dbReference type="AlphaFoldDB" id="X1GP28"/>
<organism evidence="1">
    <name type="scientific">marine sediment metagenome</name>
    <dbReference type="NCBI Taxonomy" id="412755"/>
    <lineage>
        <taxon>unclassified sequences</taxon>
        <taxon>metagenomes</taxon>
        <taxon>ecological metagenomes</taxon>
    </lineage>
</organism>
<dbReference type="EMBL" id="BARU01017316">
    <property type="protein sequence ID" value="GAH58932.1"/>
    <property type="molecule type" value="Genomic_DNA"/>
</dbReference>
<sequence length="83" mass="10255">NNLKEFENKVIQLFTDDDLRAEFGKNCKKYANMHRINEVAKKWVEIYKFTINELYPLRYYKRPKEERFQKVFEFTQKIPGILF</sequence>
<feature type="non-terminal residue" evidence="1">
    <location>
        <position position="1"/>
    </location>
</feature>
<name>X1GP28_9ZZZZ</name>
<proteinExistence type="predicted"/>
<reference evidence="1" key="1">
    <citation type="journal article" date="2014" name="Front. Microbiol.">
        <title>High frequency of phylogenetically diverse reductive dehalogenase-homologous genes in deep subseafloor sedimentary metagenomes.</title>
        <authorList>
            <person name="Kawai M."/>
            <person name="Futagami T."/>
            <person name="Toyoda A."/>
            <person name="Takaki Y."/>
            <person name="Nishi S."/>
            <person name="Hori S."/>
            <person name="Arai W."/>
            <person name="Tsubouchi T."/>
            <person name="Morono Y."/>
            <person name="Uchiyama I."/>
            <person name="Ito T."/>
            <person name="Fujiyama A."/>
            <person name="Inagaki F."/>
            <person name="Takami H."/>
        </authorList>
    </citation>
    <scope>NUCLEOTIDE SEQUENCE</scope>
    <source>
        <strain evidence="1">Expedition CK06-06</strain>
    </source>
</reference>
<evidence type="ECO:0000313" key="1">
    <source>
        <dbReference type="EMBL" id="GAH58932.1"/>
    </source>
</evidence>
<protein>
    <submittedName>
        <fullName evidence="1">Uncharacterized protein</fullName>
    </submittedName>
</protein>
<gene>
    <name evidence="1" type="ORF">S03H2_28734</name>
</gene>